<organism evidence="1 2">
    <name type="scientific">Daphnia magna</name>
    <dbReference type="NCBI Taxonomy" id="35525"/>
    <lineage>
        <taxon>Eukaryota</taxon>
        <taxon>Metazoa</taxon>
        <taxon>Ecdysozoa</taxon>
        <taxon>Arthropoda</taxon>
        <taxon>Crustacea</taxon>
        <taxon>Branchiopoda</taxon>
        <taxon>Diplostraca</taxon>
        <taxon>Cladocera</taxon>
        <taxon>Anomopoda</taxon>
        <taxon>Daphniidae</taxon>
        <taxon>Daphnia</taxon>
    </lineage>
</organism>
<evidence type="ECO:0000313" key="1">
    <source>
        <dbReference type="EMBL" id="KAK4002474.1"/>
    </source>
</evidence>
<accession>A0ABQ9YPC8</accession>
<reference evidence="1 2" key="1">
    <citation type="journal article" date="2023" name="Nucleic Acids Res.">
        <title>The hologenome of Daphnia magna reveals possible DNA methylation and microbiome-mediated evolution of the host genome.</title>
        <authorList>
            <person name="Chaturvedi A."/>
            <person name="Li X."/>
            <person name="Dhandapani V."/>
            <person name="Marshall H."/>
            <person name="Kissane S."/>
            <person name="Cuenca-Cambronero M."/>
            <person name="Asole G."/>
            <person name="Calvet F."/>
            <person name="Ruiz-Romero M."/>
            <person name="Marangio P."/>
            <person name="Guigo R."/>
            <person name="Rago D."/>
            <person name="Mirbahai L."/>
            <person name="Eastwood N."/>
            <person name="Colbourne J.K."/>
            <person name="Zhou J."/>
            <person name="Mallon E."/>
            <person name="Orsini L."/>
        </authorList>
    </citation>
    <scope>NUCLEOTIDE SEQUENCE [LARGE SCALE GENOMIC DNA]</scope>
    <source>
        <strain evidence="1">LRV0_1</strain>
    </source>
</reference>
<gene>
    <name evidence="1" type="ORF">OUZ56_004298</name>
</gene>
<dbReference type="Proteomes" id="UP001234178">
    <property type="component" value="Unassembled WGS sequence"/>
</dbReference>
<comment type="caution">
    <text evidence="1">The sequence shown here is derived from an EMBL/GenBank/DDBJ whole genome shotgun (WGS) entry which is preliminary data.</text>
</comment>
<name>A0ABQ9YPC8_9CRUS</name>
<dbReference type="EMBL" id="JAOYFB010000001">
    <property type="protein sequence ID" value="KAK4002474.1"/>
    <property type="molecule type" value="Genomic_DNA"/>
</dbReference>
<protein>
    <submittedName>
        <fullName evidence="1">Uncharacterized protein</fullName>
    </submittedName>
</protein>
<evidence type="ECO:0000313" key="2">
    <source>
        <dbReference type="Proteomes" id="UP001234178"/>
    </source>
</evidence>
<proteinExistence type="predicted"/>
<sequence length="69" mass="7730">MTQSCCSPDGSFLAGMRFSLAEGDDVINAQSTDNLSRSSARPRLPKEIPFDEEFHQLNEAFPKRRKANI</sequence>
<keyword evidence="2" id="KW-1185">Reference proteome</keyword>